<gene>
    <name evidence="2" type="ORF">BaRGS_00007431</name>
</gene>
<dbReference type="EMBL" id="JACVVK020000032">
    <property type="protein sequence ID" value="KAK7501306.1"/>
    <property type="molecule type" value="Genomic_DNA"/>
</dbReference>
<reference evidence="2 3" key="1">
    <citation type="journal article" date="2023" name="Sci. Data">
        <title>Genome assembly of the Korean intertidal mud-creeper Batillaria attramentaria.</title>
        <authorList>
            <person name="Patra A.K."/>
            <person name="Ho P.T."/>
            <person name="Jun S."/>
            <person name="Lee S.J."/>
            <person name="Kim Y."/>
            <person name="Won Y.J."/>
        </authorList>
    </citation>
    <scope>NUCLEOTIDE SEQUENCE [LARGE SCALE GENOMIC DNA]</scope>
    <source>
        <strain evidence="2">Wonlab-2016</strain>
    </source>
</reference>
<evidence type="ECO:0000313" key="3">
    <source>
        <dbReference type="Proteomes" id="UP001519460"/>
    </source>
</evidence>
<sequence>MAVDLYRLSQSLSHTCLPPKSSRAQVSVCTTQTESKALDKSNEVAFPPHQHYQESNTTFTRPMTGPQRSNVTKAQRLLLDKSSFPWSVVGFFFMLLISHVSGLTSPE</sequence>
<evidence type="ECO:0000313" key="2">
    <source>
        <dbReference type="EMBL" id="KAK7501306.1"/>
    </source>
</evidence>
<keyword evidence="1" id="KW-0472">Membrane</keyword>
<dbReference type="Proteomes" id="UP001519460">
    <property type="component" value="Unassembled WGS sequence"/>
</dbReference>
<proteinExistence type="predicted"/>
<keyword evidence="1" id="KW-1133">Transmembrane helix</keyword>
<organism evidence="2 3">
    <name type="scientific">Batillaria attramentaria</name>
    <dbReference type="NCBI Taxonomy" id="370345"/>
    <lineage>
        <taxon>Eukaryota</taxon>
        <taxon>Metazoa</taxon>
        <taxon>Spiralia</taxon>
        <taxon>Lophotrochozoa</taxon>
        <taxon>Mollusca</taxon>
        <taxon>Gastropoda</taxon>
        <taxon>Caenogastropoda</taxon>
        <taxon>Sorbeoconcha</taxon>
        <taxon>Cerithioidea</taxon>
        <taxon>Batillariidae</taxon>
        <taxon>Batillaria</taxon>
    </lineage>
</organism>
<dbReference type="AlphaFoldDB" id="A0ABD0LPY0"/>
<protein>
    <submittedName>
        <fullName evidence="2">Uncharacterized protein</fullName>
    </submittedName>
</protein>
<name>A0ABD0LPY0_9CAEN</name>
<keyword evidence="3" id="KW-1185">Reference proteome</keyword>
<accession>A0ABD0LPY0</accession>
<evidence type="ECO:0000256" key="1">
    <source>
        <dbReference type="SAM" id="Phobius"/>
    </source>
</evidence>
<keyword evidence="1" id="KW-0812">Transmembrane</keyword>
<comment type="caution">
    <text evidence="2">The sequence shown here is derived from an EMBL/GenBank/DDBJ whole genome shotgun (WGS) entry which is preliminary data.</text>
</comment>
<feature type="transmembrane region" description="Helical" evidence="1">
    <location>
        <begin position="83"/>
        <end position="101"/>
    </location>
</feature>